<evidence type="ECO:0000313" key="1">
    <source>
        <dbReference type="EMBL" id="SFH96493.1"/>
    </source>
</evidence>
<dbReference type="EMBL" id="FOQD01000004">
    <property type="protein sequence ID" value="SFH96493.1"/>
    <property type="molecule type" value="Genomic_DNA"/>
</dbReference>
<dbReference type="Proteomes" id="UP000199518">
    <property type="component" value="Unassembled WGS sequence"/>
</dbReference>
<gene>
    <name evidence="1" type="ORF">SAMN05421753_104158</name>
</gene>
<protein>
    <submittedName>
        <fullName evidence="1">Uncharacterized protein</fullName>
    </submittedName>
</protein>
<sequence length="307" mass="33354">MPGQTQGVETGLAINGKKFCFLSIQDRTTYRRTDASEESLCGRLDHFEEEVVTGIIVPRLTIRMMPSPQELNELLPLMLFEQVDEAEEWTPIVLPFSLPDLDVVINRVAAVDIYGDGVVDKWILSAAKGVRPWQLELQIAFASKPLINSGDTFDPELIEGNTAPYAFTQSALSLNSGTHYPQSFVLIGDHKVFIQHNNSVVPTSIKPTDQKYYFGPDLPATSSELGLLTAFTGVDTAAASQAGYGGSLTFTSGAVSTLFAMHNLKSDASPPSIPGRAELRNKFFYQVYGTGGDTPSPSLTITNTLEA</sequence>
<name>A0A1I3ECD2_9PLAN</name>
<dbReference type="AlphaFoldDB" id="A0A1I3ECD2"/>
<evidence type="ECO:0000313" key="2">
    <source>
        <dbReference type="Proteomes" id="UP000199518"/>
    </source>
</evidence>
<keyword evidence="2" id="KW-1185">Reference proteome</keyword>
<dbReference type="RefSeq" id="WP_092048519.1">
    <property type="nucleotide sequence ID" value="NZ_FOQD01000004.1"/>
</dbReference>
<reference evidence="2" key="1">
    <citation type="submission" date="2016-10" db="EMBL/GenBank/DDBJ databases">
        <authorList>
            <person name="Varghese N."/>
            <person name="Submissions S."/>
        </authorList>
    </citation>
    <scope>NUCLEOTIDE SEQUENCE [LARGE SCALE GENOMIC DNA]</scope>
    <source>
        <strain evidence="2">DSM 26348</strain>
    </source>
</reference>
<proteinExistence type="predicted"/>
<dbReference type="STRING" id="1576369.SAMN05421753_104158"/>
<organism evidence="1 2">
    <name type="scientific">Planctomicrobium piriforme</name>
    <dbReference type="NCBI Taxonomy" id="1576369"/>
    <lineage>
        <taxon>Bacteria</taxon>
        <taxon>Pseudomonadati</taxon>
        <taxon>Planctomycetota</taxon>
        <taxon>Planctomycetia</taxon>
        <taxon>Planctomycetales</taxon>
        <taxon>Planctomycetaceae</taxon>
        <taxon>Planctomicrobium</taxon>
    </lineage>
</organism>
<dbReference type="OrthoDB" id="260464at2"/>
<accession>A0A1I3ECD2</accession>